<sequence>MTTDRVYNVLFLCTANSSRSILAESILETEGKGRFKAYSAGSQPRGEVNPLALKELQALGYPATGFRSKSWDEFAKPDAPQMDFIFTVCDTAHGEACPVWIGHPMTAHWGVEDPAAVEGSEVEKGRAFAQAARFLKNRIMAFLSLPLASIDKLALEAHLRQIGAMEGTTANRQEPADGAI</sequence>
<organism evidence="3 4">
    <name type="scientific">Rhizobium sophoriradicis</name>
    <dbReference type="NCBI Taxonomy" id="1535245"/>
    <lineage>
        <taxon>Bacteria</taxon>
        <taxon>Pseudomonadati</taxon>
        <taxon>Pseudomonadota</taxon>
        <taxon>Alphaproteobacteria</taxon>
        <taxon>Hyphomicrobiales</taxon>
        <taxon>Rhizobiaceae</taxon>
        <taxon>Rhizobium/Agrobacterium group</taxon>
        <taxon>Rhizobium</taxon>
    </lineage>
</organism>
<dbReference type="AlphaFoldDB" id="A0A2A5L0Y2"/>
<dbReference type="InterPro" id="IPR023485">
    <property type="entry name" value="Ptyr_pPase"/>
</dbReference>
<dbReference type="CDD" id="cd16345">
    <property type="entry name" value="LMWP_ArsC"/>
    <property type="match status" value="1"/>
</dbReference>
<dbReference type="InterPro" id="IPR036196">
    <property type="entry name" value="Ptyr_pPase_sf"/>
</dbReference>
<feature type="domain" description="Phosphotyrosine protein phosphatase I" evidence="2">
    <location>
        <begin position="7"/>
        <end position="145"/>
    </location>
</feature>
<reference evidence="3 4" key="1">
    <citation type="submission" date="2017-09" db="EMBL/GenBank/DDBJ databases">
        <title>Comparative genomics of rhizobia isolated from Phaseolus vulgaris in China.</title>
        <authorList>
            <person name="Tong W."/>
        </authorList>
    </citation>
    <scope>NUCLEOTIDE SEQUENCE [LARGE SCALE GENOMIC DNA]</scope>
    <source>
        <strain evidence="3 4">L101</strain>
    </source>
</reference>
<dbReference type="GO" id="GO:0046685">
    <property type="term" value="P:response to arsenic-containing substance"/>
    <property type="evidence" value="ECO:0007669"/>
    <property type="project" value="UniProtKB-KW"/>
</dbReference>
<accession>A0A2A5L0Y2</accession>
<dbReference type="EMBL" id="NXDM01000001">
    <property type="protein sequence ID" value="PCK82959.1"/>
    <property type="molecule type" value="Genomic_DNA"/>
</dbReference>
<dbReference type="SUPFAM" id="SSF52788">
    <property type="entry name" value="Phosphotyrosine protein phosphatases I"/>
    <property type="match status" value="1"/>
</dbReference>
<dbReference type="RefSeq" id="WP_096761901.1">
    <property type="nucleotide sequence ID" value="NZ_CP104152.1"/>
</dbReference>
<evidence type="ECO:0000313" key="4">
    <source>
        <dbReference type="Proteomes" id="UP000218807"/>
    </source>
</evidence>
<gene>
    <name evidence="3" type="ORF">CPT34_01400</name>
</gene>
<keyword evidence="4" id="KW-1185">Reference proteome</keyword>
<dbReference type="Proteomes" id="UP000218807">
    <property type="component" value="Unassembled WGS sequence"/>
</dbReference>
<dbReference type="Pfam" id="PF01451">
    <property type="entry name" value="LMWPc"/>
    <property type="match status" value="1"/>
</dbReference>
<dbReference type="Gene3D" id="3.40.50.2300">
    <property type="match status" value="1"/>
</dbReference>
<comment type="caution">
    <text evidence="3">The sequence shown here is derived from an EMBL/GenBank/DDBJ whole genome shotgun (WGS) entry which is preliminary data.</text>
</comment>
<dbReference type="SMART" id="SM00226">
    <property type="entry name" value="LMWPc"/>
    <property type="match status" value="1"/>
</dbReference>
<dbReference type="PANTHER" id="PTHR43428:SF1">
    <property type="entry name" value="ARSENATE REDUCTASE"/>
    <property type="match status" value="1"/>
</dbReference>
<evidence type="ECO:0000256" key="1">
    <source>
        <dbReference type="ARBA" id="ARBA00022849"/>
    </source>
</evidence>
<keyword evidence="1" id="KW-0059">Arsenical resistance</keyword>
<name>A0A2A5L0Y2_9HYPH</name>
<dbReference type="PANTHER" id="PTHR43428">
    <property type="entry name" value="ARSENATE REDUCTASE"/>
    <property type="match status" value="1"/>
</dbReference>
<protein>
    <submittedName>
        <fullName evidence="3">ArsR family transcriptional regulator</fullName>
    </submittedName>
</protein>
<proteinExistence type="predicted"/>
<evidence type="ECO:0000259" key="2">
    <source>
        <dbReference type="SMART" id="SM00226"/>
    </source>
</evidence>
<evidence type="ECO:0000313" key="3">
    <source>
        <dbReference type="EMBL" id="PCK82959.1"/>
    </source>
</evidence>